<dbReference type="InterPro" id="IPR013216">
    <property type="entry name" value="Methyltransf_11"/>
</dbReference>
<dbReference type="CDD" id="cd02440">
    <property type="entry name" value="AdoMet_MTases"/>
    <property type="match status" value="1"/>
</dbReference>
<sequence length="235" mass="26252">MTEDITAKPEQDWEQQARNWIAWARRPGFDSYWGYRSRFLELVPPPAVATLDLGCGEGRVSRDLSELGHRVTGVDISPVLVEAAREAHPDGRYMVADAADLPFDDGAFDLVVAYNVLMDVDDLSGSVREAARVLAPGGRLVLAITHPITNTGRFDGETFVLDGSYFERRRFRQEVERDGLPMVFSGWDQPLSDYTTALETAGLLIEALREPVALRADGTSHRVPWHLWMRASRPA</sequence>
<dbReference type="GO" id="GO:0032259">
    <property type="term" value="P:methylation"/>
    <property type="evidence" value="ECO:0007669"/>
    <property type="project" value="UniProtKB-KW"/>
</dbReference>
<protein>
    <submittedName>
        <fullName evidence="5">SAM-dependent methyltransferase</fullName>
    </submittedName>
</protein>
<dbReference type="Proteomes" id="UP001225356">
    <property type="component" value="Unassembled WGS sequence"/>
</dbReference>
<accession>A0ABT9Q6V0</accession>
<dbReference type="RefSeq" id="WP_307556377.1">
    <property type="nucleotide sequence ID" value="NZ_JAUSQU010000001.1"/>
</dbReference>
<dbReference type="Gene3D" id="3.40.50.150">
    <property type="entry name" value="Vaccinia Virus protein VP39"/>
    <property type="match status" value="1"/>
</dbReference>
<dbReference type="SUPFAM" id="SSF53335">
    <property type="entry name" value="S-adenosyl-L-methionine-dependent methyltransferases"/>
    <property type="match status" value="1"/>
</dbReference>
<keyword evidence="6" id="KW-1185">Reference proteome</keyword>
<evidence type="ECO:0000313" key="6">
    <source>
        <dbReference type="Proteomes" id="UP001225356"/>
    </source>
</evidence>
<feature type="domain" description="Methyltransferase type 11" evidence="4">
    <location>
        <begin position="51"/>
        <end position="142"/>
    </location>
</feature>
<dbReference type="PANTHER" id="PTHR43464">
    <property type="entry name" value="METHYLTRANSFERASE"/>
    <property type="match status" value="1"/>
</dbReference>
<evidence type="ECO:0000256" key="2">
    <source>
        <dbReference type="ARBA" id="ARBA00022679"/>
    </source>
</evidence>
<dbReference type="Pfam" id="PF08241">
    <property type="entry name" value="Methyltransf_11"/>
    <property type="match status" value="1"/>
</dbReference>
<evidence type="ECO:0000259" key="4">
    <source>
        <dbReference type="Pfam" id="PF08241"/>
    </source>
</evidence>
<evidence type="ECO:0000256" key="3">
    <source>
        <dbReference type="ARBA" id="ARBA00022691"/>
    </source>
</evidence>
<gene>
    <name evidence="5" type="ORF">J2853_001685</name>
</gene>
<dbReference type="InterPro" id="IPR029063">
    <property type="entry name" value="SAM-dependent_MTases_sf"/>
</dbReference>
<organism evidence="5 6">
    <name type="scientific">Streptosporangium lutulentum</name>
    <dbReference type="NCBI Taxonomy" id="1461250"/>
    <lineage>
        <taxon>Bacteria</taxon>
        <taxon>Bacillati</taxon>
        <taxon>Actinomycetota</taxon>
        <taxon>Actinomycetes</taxon>
        <taxon>Streptosporangiales</taxon>
        <taxon>Streptosporangiaceae</taxon>
        <taxon>Streptosporangium</taxon>
    </lineage>
</organism>
<evidence type="ECO:0000256" key="1">
    <source>
        <dbReference type="ARBA" id="ARBA00022603"/>
    </source>
</evidence>
<proteinExistence type="predicted"/>
<evidence type="ECO:0000313" key="5">
    <source>
        <dbReference type="EMBL" id="MDP9842474.1"/>
    </source>
</evidence>
<dbReference type="GO" id="GO:0008168">
    <property type="term" value="F:methyltransferase activity"/>
    <property type="evidence" value="ECO:0007669"/>
    <property type="project" value="UniProtKB-KW"/>
</dbReference>
<keyword evidence="2" id="KW-0808">Transferase</keyword>
<name>A0ABT9Q6V0_9ACTN</name>
<dbReference type="EMBL" id="JAUSQU010000001">
    <property type="protein sequence ID" value="MDP9842474.1"/>
    <property type="molecule type" value="Genomic_DNA"/>
</dbReference>
<keyword evidence="3" id="KW-0949">S-adenosyl-L-methionine</keyword>
<reference evidence="5 6" key="1">
    <citation type="submission" date="2023-07" db="EMBL/GenBank/DDBJ databases">
        <title>Sequencing the genomes of 1000 actinobacteria strains.</title>
        <authorList>
            <person name="Klenk H.-P."/>
        </authorList>
    </citation>
    <scope>NUCLEOTIDE SEQUENCE [LARGE SCALE GENOMIC DNA]</scope>
    <source>
        <strain evidence="5 6">DSM 46740</strain>
    </source>
</reference>
<dbReference type="PANTHER" id="PTHR43464:SF19">
    <property type="entry name" value="UBIQUINONE BIOSYNTHESIS O-METHYLTRANSFERASE, MITOCHONDRIAL"/>
    <property type="match status" value="1"/>
</dbReference>
<keyword evidence="1 5" id="KW-0489">Methyltransferase</keyword>
<comment type="caution">
    <text evidence="5">The sequence shown here is derived from an EMBL/GenBank/DDBJ whole genome shotgun (WGS) entry which is preliminary data.</text>
</comment>